<evidence type="ECO:0000313" key="2">
    <source>
        <dbReference type="EMBL" id="UFZ04423.1"/>
    </source>
</evidence>
<sequence length="378" mass="42762">MNDQPQPRAELPPRDLTRRYCMGVLAAAAVAGYLPPIGLFHAARPFGASATLKDLAQSQRDHPEQIVLPFDLRYNAAFKLARVEQEHPEIIWISTSRAGTFRAALFAPYRFYNLSFTAWTTGQMADLFERATRQAPPRIAILSLDHFLFAERWEEWFALPRKMYHDRALSYVRSSLLDFARTATRHPAPFRNYLNAPTAFIGTQSIFHEEGFRDDGSYLYSPGHVADARSRYMNAETLAETLPRASGLSSWLKQPIMRLAEIAEARGVKLLGIQLPFIRAGVDLLDREQAGPLGFGAWREFAAKETRNWLREIGIPFFDLARLPMEDETASFVDAYHLAESGAARVMLHLLNDPDFRAEFPRIDAAEIQHSLAALPKS</sequence>
<gene>
    <name evidence="2" type="ORF">LQG66_35450</name>
</gene>
<keyword evidence="3" id="KW-1185">Reference proteome</keyword>
<proteinExistence type="predicted"/>
<dbReference type="RefSeq" id="WP_231320757.1">
    <property type="nucleotide sequence ID" value="NZ_CP088156.1"/>
</dbReference>
<feature type="transmembrane region" description="Helical" evidence="1">
    <location>
        <begin position="20"/>
        <end position="43"/>
    </location>
</feature>
<accession>A0ABY3RAZ8</accession>
<evidence type="ECO:0000256" key="1">
    <source>
        <dbReference type="SAM" id="Phobius"/>
    </source>
</evidence>
<organism evidence="2 3">
    <name type="scientific">Bradyrhizobium ontarionense</name>
    <dbReference type="NCBI Taxonomy" id="2898149"/>
    <lineage>
        <taxon>Bacteria</taxon>
        <taxon>Pseudomonadati</taxon>
        <taxon>Pseudomonadota</taxon>
        <taxon>Alphaproteobacteria</taxon>
        <taxon>Hyphomicrobiales</taxon>
        <taxon>Nitrobacteraceae</taxon>
        <taxon>Bradyrhizobium</taxon>
    </lineage>
</organism>
<dbReference type="GO" id="GO:0016787">
    <property type="term" value="F:hydrolase activity"/>
    <property type="evidence" value="ECO:0007669"/>
    <property type="project" value="UniProtKB-KW"/>
</dbReference>
<dbReference type="InterPro" id="IPR006311">
    <property type="entry name" value="TAT_signal"/>
</dbReference>
<dbReference type="PROSITE" id="PS51318">
    <property type="entry name" value="TAT"/>
    <property type="match status" value="1"/>
</dbReference>
<reference evidence="2" key="1">
    <citation type="journal article" date="2024" name="Antonie Van Leeuwenhoek">
        <title>Bradyrhizobium ontarionense sp. nov., a novel bacterial symbiont isolated from Aeschynomene indica (Indian jointvetch), harbours photosynthesis, nitrogen fixation and nitrous oxide (N2O) reductase genes.</title>
        <authorList>
            <person name="Bromfield E.S.P."/>
            <person name="Cloutier S."/>
        </authorList>
    </citation>
    <scope>NUCLEOTIDE SEQUENCE</scope>
    <source>
        <strain evidence="2">A19</strain>
    </source>
</reference>
<name>A0ABY3RAZ8_9BRAD</name>
<keyword evidence="1" id="KW-0812">Transmembrane</keyword>
<keyword evidence="1" id="KW-1133">Transmembrane helix</keyword>
<dbReference type="EMBL" id="CP088156">
    <property type="protein sequence ID" value="UFZ04423.1"/>
    <property type="molecule type" value="Genomic_DNA"/>
</dbReference>
<evidence type="ECO:0000313" key="3">
    <source>
        <dbReference type="Proteomes" id="UP001431010"/>
    </source>
</evidence>
<keyword evidence="2" id="KW-0378">Hydrolase</keyword>
<dbReference type="Proteomes" id="UP001431010">
    <property type="component" value="Chromosome"/>
</dbReference>
<keyword evidence="1" id="KW-0472">Membrane</keyword>
<protein>
    <submittedName>
        <fullName evidence="2">Hydrolase</fullName>
    </submittedName>
</protein>